<dbReference type="GO" id="GO:0015934">
    <property type="term" value="C:large ribosomal subunit"/>
    <property type="evidence" value="ECO:0007669"/>
    <property type="project" value="InterPro"/>
</dbReference>
<dbReference type="GO" id="GO:0006417">
    <property type="term" value="P:regulation of translation"/>
    <property type="evidence" value="ECO:0007669"/>
    <property type="project" value="UniProtKB-KW"/>
</dbReference>
<reference evidence="10" key="1">
    <citation type="submission" date="2017-09" db="EMBL/GenBank/DDBJ databases">
        <title>Depth-based differentiation of microbial function through sediment-hosted aquifers and enrichment of novel symbionts in the deep terrestrial subsurface.</title>
        <authorList>
            <person name="Probst A.J."/>
            <person name="Ladd B."/>
            <person name="Jarett J.K."/>
            <person name="Geller-Mcgrath D.E."/>
            <person name="Sieber C.M.K."/>
            <person name="Emerson J.B."/>
            <person name="Anantharaman K."/>
            <person name="Thomas B.C."/>
            <person name="Malmstrom R."/>
            <person name="Stieglmeier M."/>
            <person name="Klingl A."/>
            <person name="Woyke T."/>
            <person name="Ryan C.M."/>
            <person name="Banfield J.F."/>
        </authorList>
    </citation>
    <scope>NUCLEOTIDE SEQUENCE [LARGE SCALE GENOMIC DNA]</scope>
</reference>
<evidence type="ECO:0000256" key="3">
    <source>
        <dbReference type="ARBA" id="ARBA00022845"/>
    </source>
</evidence>
<dbReference type="CDD" id="cd00403">
    <property type="entry name" value="Ribosomal_L1"/>
    <property type="match status" value="1"/>
</dbReference>
<dbReference type="SUPFAM" id="SSF56808">
    <property type="entry name" value="Ribosomal protein L1"/>
    <property type="match status" value="1"/>
</dbReference>
<feature type="compositionally biased region" description="Basic and acidic residues" evidence="8">
    <location>
        <begin position="15"/>
        <end position="33"/>
    </location>
</feature>
<feature type="region of interest" description="Disordered" evidence="8">
    <location>
        <begin position="15"/>
        <end position="36"/>
    </location>
</feature>
<evidence type="ECO:0000256" key="7">
    <source>
        <dbReference type="ARBA" id="ARBA00035452"/>
    </source>
</evidence>
<evidence type="ECO:0000256" key="8">
    <source>
        <dbReference type="SAM" id="MobiDB-lite"/>
    </source>
</evidence>
<gene>
    <name evidence="9" type="ORF">COS52_00905</name>
</gene>
<evidence type="ECO:0000313" key="10">
    <source>
        <dbReference type="Proteomes" id="UP000230119"/>
    </source>
</evidence>
<evidence type="ECO:0000256" key="2">
    <source>
        <dbReference type="ARBA" id="ARBA00022491"/>
    </source>
</evidence>
<keyword evidence="2" id="KW-0678">Repressor</keyword>
<dbReference type="Proteomes" id="UP000230119">
    <property type="component" value="Unassembled WGS sequence"/>
</dbReference>
<dbReference type="PANTHER" id="PTHR36427">
    <property type="entry name" value="54S RIBOSOMAL PROTEIN L1, MITOCHONDRIAL"/>
    <property type="match status" value="1"/>
</dbReference>
<comment type="caution">
    <text evidence="9">The sequence shown here is derived from an EMBL/GenBank/DDBJ whole genome shotgun (WGS) entry which is preliminary data.</text>
</comment>
<keyword evidence="4" id="KW-0689">Ribosomal protein</keyword>
<dbReference type="InterPro" id="IPR016095">
    <property type="entry name" value="Ribosomal_uL1_3-a/b-sand"/>
</dbReference>
<dbReference type="EMBL" id="PEVA01000036">
    <property type="protein sequence ID" value="PIV08790.1"/>
    <property type="molecule type" value="Genomic_DNA"/>
</dbReference>
<protein>
    <recommendedName>
        <fullName evidence="6">Large ribosomal subunit protein uL1</fullName>
    </recommendedName>
    <alternativeName>
        <fullName evidence="7">50S ribosomal protein L1</fullName>
    </alternativeName>
</protein>
<evidence type="ECO:0000256" key="4">
    <source>
        <dbReference type="ARBA" id="ARBA00022980"/>
    </source>
</evidence>
<organism evidence="9 10">
    <name type="scientific">Candidatus Roizmanbacteria bacterium CG03_land_8_20_14_0_80_39_12</name>
    <dbReference type="NCBI Taxonomy" id="1974847"/>
    <lineage>
        <taxon>Bacteria</taxon>
        <taxon>Candidatus Roizmaniibacteriota</taxon>
    </lineage>
</organism>
<keyword evidence="5" id="KW-0687">Ribonucleoprotein</keyword>
<dbReference type="InterPro" id="IPR023674">
    <property type="entry name" value="Ribosomal_uL1-like"/>
</dbReference>
<proteinExistence type="inferred from homology"/>
<dbReference type="PANTHER" id="PTHR36427:SF3">
    <property type="entry name" value="LARGE RIBOSOMAL SUBUNIT PROTEIN UL1M"/>
    <property type="match status" value="1"/>
</dbReference>
<dbReference type="GO" id="GO:0003735">
    <property type="term" value="F:structural constituent of ribosome"/>
    <property type="evidence" value="ECO:0007669"/>
    <property type="project" value="InterPro"/>
</dbReference>
<accession>A0A2M7BTJ3</accession>
<evidence type="ECO:0000256" key="1">
    <source>
        <dbReference type="ARBA" id="ARBA00010531"/>
    </source>
</evidence>
<name>A0A2M7BTJ3_9BACT</name>
<dbReference type="InterPro" id="IPR028364">
    <property type="entry name" value="Ribosomal_uL1/biogenesis"/>
</dbReference>
<comment type="similarity">
    <text evidence="1">Belongs to the universal ribosomal protein uL1 family.</text>
</comment>
<keyword evidence="3" id="KW-0810">Translation regulation</keyword>
<dbReference type="Gene3D" id="3.40.50.790">
    <property type="match status" value="1"/>
</dbReference>
<dbReference type="Pfam" id="PF00687">
    <property type="entry name" value="Ribosomal_L1"/>
    <property type="match status" value="1"/>
</dbReference>
<evidence type="ECO:0000256" key="5">
    <source>
        <dbReference type="ARBA" id="ARBA00023274"/>
    </source>
</evidence>
<evidence type="ECO:0000256" key="6">
    <source>
        <dbReference type="ARBA" id="ARBA00035241"/>
    </source>
</evidence>
<sequence length="265" mass="29539">MGKIRTRILGLADIEKKQKEEQKERSAEKKTEAGSEEVAVIPVEKVKKVEKATKSEEKKEGKASVSKKVRGKKYIQAKKKLGEIKKMKLAEAVELLKKAKYVTFDESVDLHMNVEKTGLRGEVELPHSTGKTVRVAIVNDKVLEELANGKIEFDVLITHPSFMSKLARFAKVLGPKGLMPNPKAGTVSPNPEEVAKKFMKGTLRWKTEPKFPIIHQLIGKLSYDSKNLTENAQAFINAVGKVQIKSMFIASSMGPSIEIEVEKEE</sequence>
<evidence type="ECO:0000313" key="9">
    <source>
        <dbReference type="EMBL" id="PIV08790.1"/>
    </source>
</evidence>
<dbReference type="Gene3D" id="3.30.190.20">
    <property type="match status" value="1"/>
</dbReference>
<dbReference type="GO" id="GO:0006412">
    <property type="term" value="P:translation"/>
    <property type="evidence" value="ECO:0007669"/>
    <property type="project" value="InterPro"/>
</dbReference>
<dbReference type="GO" id="GO:0003723">
    <property type="term" value="F:RNA binding"/>
    <property type="evidence" value="ECO:0007669"/>
    <property type="project" value="InterPro"/>
</dbReference>
<dbReference type="AlphaFoldDB" id="A0A2M7BTJ3"/>